<dbReference type="Gene3D" id="3.40.50.12780">
    <property type="entry name" value="N-terminal domain of ligase-like"/>
    <property type="match status" value="1"/>
</dbReference>
<reference evidence="3" key="1">
    <citation type="journal article" date="2019" name="Int. J. Syst. Evol. Microbiol.">
        <title>The Global Catalogue of Microorganisms (GCM) 10K type strain sequencing project: providing services to taxonomists for standard genome sequencing and annotation.</title>
        <authorList>
            <consortium name="The Broad Institute Genomics Platform"/>
            <consortium name="The Broad Institute Genome Sequencing Center for Infectious Disease"/>
            <person name="Wu L."/>
            <person name="Ma J."/>
        </authorList>
    </citation>
    <scope>NUCLEOTIDE SEQUENCE [LARGE SCALE GENOMIC DNA]</scope>
    <source>
        <strain evidence="3">JCM 16925</strain>
    </source>
</reference>
<accession>A0ABP7W4P3</accession>
<evidence type="ECO:0000256" key="1">
    <source>
        <dbReference type="SAM" id="MobiDB-lite"/>
    </source>
</evidence>
<dbReference type="EMBL" id="BAAAZY010000024">
    <property type="protein sequence ID" value="GAA4079636.1"/>
    <property type="molecule type" value="Genomic_DNA"/>
</dbReference>
<gene>
    <name evidence="2" type="ORF">GCM10022233_69350</name>
</gene>
<protein>
    <recommendedName>
        <fullName evidence="4">AMP-dependent synthetase/ligase domain-containing protein</fullName>
    </recommendedName>
</protein>
<name>A0ABP7W4P3_9ACTN</name>
<organism evidence="2 3">
    <name type="scientific">Streptomyces shaanxiensis</name>
    <dbReference type="NCBI Taxonomy" id="653357"/>
    <lineage>
        <taxon>Bacteria</taxon>
        <taxon>Bacillati</taxon>
        <taxon>Actinomycetota</taxon>
        <taxon>Actinomycetes</taxon>
        <taxon>Kitasatosporales</taxon>
        <taxon>Streptomycetaceae</taxon>
        <taxon>Streptomyces</taxon>
    </lineage>
</organism>
<comment type="caution">
    <text evidence="2">The sequence shown here is derived from an EMBL/GenBank/DDBJ whole genome shotgun (WGS) entry which is preliminary data.</text>
</comment>
<sequence length="141" mass="15678">MIDGVVAFPAEFAARYRESGYWQDRPLRDVLGAALHEYVERIALIDGDKRVTYRQLDEGSGRLARHLADRGIGVGASTTSAWSAGSPRTRTGRSSPSRWNSWKSCSYENRRPPNACSPRSRSTPTTRPFCCCPAERPAFPS</sequence>
<evidence type="ECO:0008006" key="4">
    <source>
        <dbReference type="Google" id="ProtNLM"/>
    </source>
</evidence>
<feature type="compositionally biased region" description="Low complexity" evidence="1">
    <location>
        <begin position="117"/>
        <end position="127"/>
    </location>
</feature>
<proteinExistence type="predicted"/>
<feature type="region of interest" description="Disordered" evidence="1">
    <location>
        <begin position="78"/>
        <end position="127"/>
    </location>
</feature>
<dbReference type="Proteomes" id="UP001499984">
    <property type="component" value="Unassembled WGS sequence"/>
</dbReference>
<feature type="compositionally biased region" description="Low complexity" evidence="1">
    <location>
        <begin position="78"/>
        <end position="98"/>
    </location>
</feature>
<evidence type="ECO:0000313" key="2">
    <source>
        <dbReference type="EMBL" id="GAA4079636.1"/>
    </source>
</evidence>
<evidence type="ECO:0000313" key="3">
    <source>
        <dbReference type="Proteomes" id="UP001499984"/>
    </source>
</evidence>
<keyword evidence="3" id="KW-1185">Reference proteome</keyword>
<dbReference type="SUPFAM" id="SSF56801">
    <property type="entry name" value="Acetyl-CoA synthetase-like"/>
    <property type="match status" value="1"/>
</dbReference>
<dbReference type="InterPro" id="IPR042099">
    <property type="entry name" value="ANL_N_sf"/>
</dbReference>